<protein>
    <submittedName>
        <fullName evidence="9">Uncharacterized protein</fullName>
    </submittedName>
</protein>
<dbReference type="EMBL" id="JAUKUD010000003">
    <property type="protein sequence ID" value="KAK0749766.1"/>
    <property type="molecule type" value="Genomic_DNA"/>
</dbReference>
<accession>A0AA40F2A6</accession>
<evidence type="ECO:0000256" key="3">
    <source>
        <dbReference type="ARBA" id="ARBA00022692"/>
    </source>
</evidence>
<sequence>NNLRKLIYPEHYPKSEDARAKMHDREQGHCIDQLRQQVMCAGDTMPVPVKWHATARRSYVDSDIKHTCRNFRKLKKFHLGAFLPERCTRSGSSYPRVIDSN</sequence>
<evidence type="ECO:0000256" key="1">
    <source>
        <dbReference type="ARBA" id="ARBA00004167"/>
    </source>
</evidence>
<keyword evidence="4" id="KW-1133">Transmembrane helix</keyword>
<evidence type="ECO:0000256" key="4">
    <source>
        <dbReference type="ARBA" id="ARBA00022989"/>
    </source>
</evidence>
<dbReference type="GO" id="GO:0016020">
    <property type="term" value="C:membrane"/>
    <property type="evidence" value="ECO:0007669"/>
    <property type="project" value="UniProtKB-SubCell"/>
</dbReference>
<reference evidence="9" key="1">
    <citation type="submission" date="2023-06" db="EMBL/GenBank/DDBJ databases">
        <title>Genome-scale phylogeny and comparative genomics of the fungal order Sordariales.</title>
        <authorList>
            <consortium name="Lawrence Berkeley National Laboratory"/>
            <person name="Hensen N."/>
            <person name="Bonometti L."/>
            <person name="Westerberg I."/>
            <person name="Brannstrom I.O."/>
            <person name="Guillou S."/>
            <person name="Cros-Aarteil S."/>
            <person name="Calhoun S."/>
            <person name="Haridas S."/>
            <person name="Kuo A."/>
            <person name="Mondo S."/>
            <person name="Pangilinan J."/>
            <person name="Riley R."/>
            <person name="LaButti K."/>
            <person name="Andreopoulos B."/>
            <person name="Lipzen A."/>
            <person name="Chen C."/>
            <person name="Yanf M."/>
            <person name="Daum C."/>
            <person name="Ng V."/>
            <person name="Clum A."/>
            <person name="Steindorff A."/>
            <person name="Ohm R."/>
            <person name="Martin F."/>
            <person name="Silar P."/>
            <person name="Natvig D."/>
            <person name="Lalanne C."/>
            <person name="Gautier V."/>
            <person name="Ament-velasquez S.L."/>
            <person name="Kruys A."/>
            <person name="Hutchinson M.I."/>
            <person name="Powell A.J."/>
            <person name="Barry K."/>
            <person name="Miller A.N."/>
            <person name="Grigoriev I.V."/>
            <person name="Debuchy R."/>
            <person name="Gladieux P."/>
            <person name="Thoren M.H."/>
            <person name="Johannesson H."/>
        </authorList>
    </citation>
    <scope>NUCLEOTIDE SEQUENCE</scope>
    <source>
        <strain evidence="9">SMH3187-1</strain>
    </source>
</reference>
<dbReference type="Proteomes" id="UP001172155">
    <property type="component" value="Unassembled WGS sequence"/>
</dbReference>
<evidence type="ECO:0000256" key="7">
    <source>
        <dbReference type="ARBA" id="ARBA00023180"/>
    </source>
</evidence>
<proteinExistence type="inferred from homology"/>
<evidence type="ECO:0000256" key="2">
    <source>
        <dbReference type="ARBA" id="ARBA00004685"/>
    </source>
</evidence>
<dbReference type="GO" id="GO:0043386">
    <property type="term" value="P:mycotoxin biosynthetic process"/>
    <property type="evidence" value="ECO:0007669"/>
    <property type="project" value="InterPro"/>
</dbReference>
<dbReference type="Pfam" id="PF11807">
    <property type="entry name" value="UstYa"/>
    <property type="match status" value="1"/>
</dbReference>
<feature type="non-terminal residue" evidence="9">
    <location>
        <position position="101"/>
    </location>
</feature>
<evidence type="ECO:0000256" key="5">
    <source>
        <dbReference type="ARBA" id="ARBA00023026"/>
    </source>
</evidence>
<keyword evidence="5" id="KW-0843">Virulence</keyword>
<name>A0AA40F2A6_9PEZI</name>
<dbReference type="PANTHER" id="PTHR33365">
    <property type="entry name" value="YALI0B05434P"/>
    <property type="match status" value="1"/>
</dbReference>
<organism evidence="9 10">
    <name type="scientific">Schizothecium vesticola</name>
    <dbReference type="NCBI Taxonomy" id="314040"/>
    <lineage>
        <taxon>Eukaryota</taxon>
        <taxon>Fungi</taxon>
        <taxon>Dikarya</taxon>
        <taxon>Ascomycota</taxon>
        <taxon>Pezizomycotina</taxon>
        <taxon>Sordariomycetes</taxon>
        <taxon>Sordariomycetidae</taxon>
        <taxon>Sordariales</taxon>
        <taxon>Schizotheciaceae</taxon>
        <taxon>Schizothecium</taxon>
    </lineage>
</organism>
<keyword evidence="10" id="KW-1185">Reference proteome</keyword>
<comment type="caution">
    <text evidence="9">The sequence shown here is derived from an EMBL/GenBank/DDBJ whole genome shotgun (WGS) entry which is preliminary data.</text>
</comment>
<comment type="subcellular location">
    <subcellularLocation>
        <location evidence="1">Membrane</location>
        <topology evidence="1">Single-pass membrane protein</topology>
    </subcellularLocation>
</comment>
<evidence type="ECO:0000313" key="9">
    <source>
        <dbReference type="EMBL" id="KAK0749766.1"/>
    </source>
</evidence>
<dbReference type="PANTHER" id="PTHR33365:SF4">
    <property type="entry name" value="CYCLOCHLOROTINE BIOSYNTHESIS PROTEIN O"/>
    <property type="match status" value="1"/>
</dbReference>
<gene>
    <name evidence="9" type="ORF">B0T18DRAFT_320986</name>
</gene>
<dbReference type="InterPro" id="IPR021765">
    <property type="entry name" value="UstYa-like"/>
</dbReference>
<keyword evidence="3" id="KW-0812">Transmembrane</keyword>
<keyword evidence="6" id="KW-0472">Membrane</keyword>
<comment type="similarity">
    <text evidence="8">Belongs to the ustYa family.</text>
</comment>
<evidence type="ECO:0000256" key="8">
    <source>
        <dbReference type="ARBA" id="ARBA00035112"/>
    </source>
</evidence>
<evidence type="ECO:0000256" key="6">
    <source>
        <dbReference type="ARBA" id="ARBA00023136"/>
    </source>
</evidence>
<dbReference type="AlphaFoldDB" id="A0AA40F2A6"/>
<evidence type="ECO:0000313" key="10">
    <source>
        <dbReference type="Proteomes" id="UP001172155"/>
    </source>
</evidence>
<comment type="pathway">
    <text evidence="2">Mycotoxin biosynthesis.</text>
</comment>
<keyword evidence="7" id="KW-0325">Glycoprotein</keyword>